<dbReference type="SUPFAM" id="SSF53067">
    <property type="entry name" value="Actin-like ATPase domain"/>
    <property type="match status" value="1"/>
</dbReference>
<keyword evidence="3" id="KW-0418">Kinase</keyword>
<reference evidence="5" key="1">
    <citation type="submission" date="2023-06" db="EMBL/GenBank/DDBJ databases">
        <authorList>
            <consortium name="Lawrence Berkeley National Laboratory"/>
            <person name="Ahrendt S."/>
            <person name="Sahu N."/>
            <person name="Indic B."/>
            <person name="Wong-Bajracharya J."/>
            <person name="Merenyi Z."/>
            <person name="Ke H.-M."/>
            <person name="Monk M."/>
            <person name="Kocsube S."/>
            <person name="Drula E."/>
            <person name="Lipzen A."/>
            <person name="Balint B."/>
            <person name="Henrissat B."/>
            <person name="Andreopoulos B."/>
            <person name="Martin F.M."/>
            <person name="Harder C.B."/>
            <person name="Rigling D."/>
            <person name="Ford K.L."/>
            <person name="Foster G.D."/>
            <person name="Pangilinan J."/>
            <person name="Papanicolaou A."/>
            <person name="Barry K."/>
            <person name="LaButti K."/>
            <person name="Viragh M."/>
            <person name="Koriabine M."/>
            <person name="Yan M."/>
            <person name="Riley R."/>
            <person name="Champramary S."/>
            <person name="Plett K.L."/>
            <person name="Tsai I.J."/>
            <person name="Slot J."/>
            <person name="Sipos G."/>
            <person name="Plett J."/>
            <person name="Nagy L.G."/>
            <person name="Grigoriev I.V."/>
        </authorList>
    </citation>
    <scope>NUCLEOTIDE SEQUENCE</scope>
    <source>
        <strain evidence="5">ICMP 16352</strain>
    </source>
</reference>
<proteinExistence type="inferred from homology"/>
<evidence type="ECO:0000256" key="3">
    <source>
        <dbReference type="ARBA" id="ARBA00022777"/>
    </source>
</evidence>
<dbReference type="InterPro" id="IPR043129">
    <property type="entry name" value="ATPase_NBD"/>
</dbReference>
<evidence type="ECO:0000256" key="2">
    <source>
        <dbReference type="ARBA" id="ARBA00022679"/>
    </source>
</evidence>
<comment type="similarity">
    <text evidence="1">Belongs to the FGGY kinase family.</text>
</comment>
<sequence length="1042" mass="113842">MRSARAVGSICLALLRSIHSFDLYHDDSPKIYSFCPPFDPVALKTRDNLAILSGTGKFQPNVGRYGLEHHLKLPHNLLRELLDAYIHALLRLSMFRLILSCAVRLGLVLGSFNQMLGETGIDALAQKIAHVCRISSFMFSSDPFLDTRRSKSGHELHLNSPHNLLQDLSNAYIHALPRLLMFLFIPMHCPITGSNGTAFALHCLHLKDLPHPRFCFSPRLPVLNTTSPRRPQLLCAIKLSGISVQTLDGLSKGWQHSYDCKPLEFVPEYVDVSRLPHQVVHGSDEPAKQPRGVTDRLIKDGKMATHFLGLELATDQLRACILDEKQELVGVERVDFDTELSEYQTQGGIFTTPGEAYTTPVEMWVKALDILLTKLASSYKIKDIKAISGCAQQALVWWKSTPLPALSSLDPGLPLPAHFPAASFSLPHTPTSQDNSSHPHALAIESTLGGAEAMARRVGISAGGNASMLAAQMFRVREMWAKEVWVRTGRVQVASKFLESLVGGKWAGIGEAEACLSGMWNVQGGVWDEGVLDIVGGSREEGRRVRGWLGDVDVNGGGRKAGYVSRYLVDRYGFDPETILTPFTSDTLSTFVSVCPAQSDAVLSFGPTDTFMAQAHTYIPSPIYNIVPHPYQEPGDKKKYIVMLSSRNGDVSRALARDMYTKSWSAFDRLVAIVPPGGSIGLDDKLFSFWHLQPDTPPFTHSKGVHRFETGIKVTEFRDLRANPRCLVESQVMGMRVRWGRAVALGVFGEVKLPPKPPLPPGQMQLPSPIPFDLYQTSYPHLPSRILCTGAASNFPSIANLVCDVFGKPVYVCLSQIDSAQISPHRNAPARGFPGRAAVGVALVAKWVWGKENTNSRAGSPYTPTAVTSSFEDDTQKVFARRWTESGGVWARTNVSSSAGGPQTQVPTIRNVLRGGTTLGTSIVMEEEEEEEEGSYFANGGPGASAYMYPNSQAPMISTPTTPTGTMALTPISALPIVYPPEMATLAPPSASVPTTSEQMPDLDLAQIGLARVADPDFDSFLGYASIVWEYVRLESIIVKGG</sequence>
<organism evidence="5 6">
    <name type="scientific">Armillaria novae-zelandiae</name>
    <dbReference type="NCBI Taxonomy" id="153914"/>
    <lineage>
        <taxon>Eukaryota</taxon>
        <taxon>Fungi</taxon>
        <taxon>Dikarya</taxon>
        <taxon>Basidiomycota</taxon>
        <taxon>Agaricomycotina</taxon>
        <taxon>Agaricomycetes</taxon>
        <taxon>Agaricomycetidae</taxon>
        <taxon>Agaricales</taxon>
        <taxon>Marasmiineae</taxon>
        <taxon>Physalacriaceae</taxon>
        <taxon>Armillaria</taxon>
    </lineage>
</organism>
<dbReference type="GO" id="GO:0005829">
    <property type="term" value="C:cytosol"/>
    <property type="evidence" value="ECO:0007669"/>
    <property type="project" value="TreeGrafter"/>
</dbReference>
<keyword evidence="4" id="KW-0732">Signal</keyword>
<evidence type="ECO:0000313" key="5">
    <source>
        <dbReference type="EMBL" id="KAK0468583.1"/>
    </source>
</evidence>
<feature type="signal peptide" evidence="4">
    <location>
        <begin position="1"/>
        <end position="20"/>
    </location>
</feature>
<keyword evidence="2" id="KW-0808">Transferase</keyword>
<name>A0AA39TWL3_9AGAR</name>
<comment type="caution">
    <text evidence="5">The sequence shown here is derived from an EMBL/GenBank/DDBJ whole genome shotgun (WGS) entry which is preliminary data.</text>
</comment>
<evidence type="ECO:0000256" key="4">
    <source>
        <dbReference type="SAM" id="SignalP"/>
    </source>
</evidence>
<dbReference type="GO" id="GO:0004856">
    <property type="term" value="F:D-xylulokinase activity"/>
    <property type="evidence" value="ECO:0007669"/>
    <property type="project" value="TreeGrafter"/>
</dbReference>
<evidence type="ECO:0000256" key="1">
    <source>
        <dbReference type="ARBA" id="ARBA00009156"/>
    </source>
</evidence>
<dbReference type="PANTHER" id="PTHR10196:SF57">
    <property type="entry name" value="XYLULOSE KINASE"/>
    <property type="match status" value="1"/>
</dbReference>
<dbReference type="GO" id="GO:0005997">
    <property type="term" value="P:xylulose metabolic process"/>
    <property type="evidence" value="ECO:0007669"/>
    <property type="project" value="TreeGrafter"/>
</dbReference>
<dbReference type="PANTHER" id="PTHR10196">
    <property type="entry name" value="SUGAR KINASE"/>
    <property type="match status" value="1"/>
</dbReference>
<dbReference type="EMBL" id="JAUEPR010000070">
    <property type="protein sequence ID" value="KAK0468583.1"/>
    <property type="molecule type" value="Genomic_DNA"/>
</dbReference>
<evidence type="ECO:0000313" key="6">
    <source>
        <dbReference type="Proteomes" id="UP001175227"/>
    </source>
</evidence>
<feature type="chain" id="PRO_5041360560" evidence="4">
    <location>
        <begin position="21"/>
        <end position="1042"/>
    </location>
</feature>
<keyword evidence="6" id="KW-1185">Reference proteome</keyword>
<dbReference type="Gene3D" id="3.30.420.40">
    <property type="match status" value="2"/>
</dbReference>
<dbReference type="AlphaFoldDB" id="A0AA39TWL3"/>
<protein>
    <submittedName>
        <fullName evidence="5">Uncharacterized protein</fullName>
    </submittedName>
</protein>
<gene>
    <name evidence="5" type="ORF">IW261DRAFT_1598058</name>
</gene>
<dbReference type="Proteomes" id="UP001175227">
    <property type="component" value="Unassembled WGS sequence"/>
</dbReference>
<accession>A0AA39TWL3</accession>